<reference evidence="9" key="1">
    <citation type="submission" date="2022-10" db="EMBL/GenBank/DDBJ databases">
        <title>Novel sulphate-reducing endosymbionts in the free-living metamonad Anaeramoeba.</title>
        <authorList>
            <person name="Jerlstrom-Hultqvist J."/>
            <person name="Cepicka I."/>
            <person name="Gallot-Lavallee L."/>
            <person name="Salas-Leiva D."/>
            <person name="Curtis B.A."/>
            <person name="Zahonova K."/>
            <person name="Pipaliya S."/>
            <person name="Dacks J."/>
            <person name="Roger A.J."/>
        </authorList>
    </citation>
    <scope>NUCLEOTIDE SEQUENCE</scope>
    <source>
        <strain evidence="9">BMAN</strain>
    </source>
</reference>
<keyword evidence="4" id="KW-0813">Transport</keyword>
<evidence type="ECO:0000259" key="8">
    <source>
        <dbReference type="SMART" id="SM00737"/>
    </source>
</evidence>
<accession>A0A9Q0LFU4</accession>
<name>A0A9Q0LFU4_ANAIG</name>
<evidence type="ECO:0000256" key="3">
    <source>
        <dbReference type="ARBA" id="ARBA00011245"/>
    </source>
</evidence>
<evidence type="ECO:0000313" key="9">
    <source>
        <dbReference type="EMBL" id="KAJ5072067.1"/>
    </source>
</evidence>
<dbReference type="OrthoDB" id="6409159at2759"/>
<gene>
    <name evidence="9" type="ORF">M0811_09711</name>
</gene>
<feature type="chain" id="PRO_5040380851" evidence="7">
    <location>
        <begin position="21"/>
        <end position="144"/>
    </location>
</feature>
<dbReference type="InterPro" id="IPR003172">
    <property type="entry name" value="ML_dom"/>
</dbReference>
<dbReference type="Proteomes" id="UP001149090">
    <property type="component" value="Unassembled WGS sequence"/>
</dbReference>
<dbReference type="SMART" id="SM00737">
    <property type="entry name" value="ML"/>
    <property type="match status" value="1"/>
</dbReference>
<comment type="similarity">
    <text evidence="2">Belongs to the NPC2 family.</text>
</comment>
<evidence type="ECO:0000256" key="1">
    <source>
        <dbReference type="ARBA" id="ARBA00002053"/>
    </source>
</evidence>
<keyword evidence="6" id="KW-0445">Lipid transport</keyword>
<dbReference type="GO" id="GO:0015918">
    <property type="term" value="P:sterol transport"/>
    <property type="evidence" value="ECO:0007669"/>
    <property type="project" value="InterPro"/>
</dbReference>
<proteinExistence type="inferred from homology"/>
<evidence type="ECO:0000313" key="10">
    <source>
        <dbReference type="Proteomes" id="UP001149090"/>
    </source>
</evidence>
<dbReference type="InterPro" id="IPR014756">
    <property type="entry name" value="Ig_E-set"/>
</dbReference>
<dbReference type="Gene3D" id="2.70.220.10">
    <property type="entry name" value="Ganglioside GM2 activator"/>
    <property type="match status" value="1"/>
</dbReference>
<dbReference type="SUPFAM" id="SSF81296">
    <property type="entry name" value="E set domains"/>
    <property type="match status" value="1"/>
</dbReference>
<feature type="domain" description="MD-2-related lipid-recognition" evidence="8">
    <location>
        <begin position="23"/>
        <end position="139"/>
    </location>
</feature>
<evidence type="ECO:0000256" key="6">
    <source>
        <dbReference type="ARBA" id="ARBA00023055"/>
    </source>
</evidence>
<comment type="function">
    <text evidence="1">Catalyzes the intermembrane transfer of phosphatidylglycerol and phosphatidylinositol.</text>
</comment>
<dbReference type="GO" id="GO:0032934">
    <property type="term" value="F:sterol binding"/>
    <property type="evidence" value="ECO:0007669"/>
    <property type="project" value="InterPro"/>
</dbReference>
<evidence type="ECO:0000256" key="7">
    <source>
        <dbReference type="SAM" id="SignalP"/>
    </source>
</evidence>
<keyword evidence="10" id="KW-1185">Reference proteome</keyword>
<dbReference type="InterPro" id="IPR036846">
    <property type="entry name" value="GM2-AP_sf"/>
</dbReference>
<dbReference type="Pfam" id="PF02221">
    <property type="entry name" value="E1_DerP2_DerF2"/>
    <property type="match status" value="1"/>
</dbReference>
<feature type="signal peptide" evidence="7">
    <location>
        <begin position="1"/>
        <end position="20"/>
    </location>
</feature>
<dbReference type="PANTHER" id="PTHR11306:SF0">
    <property type="entry name" value="PHOSPHATIDYLGLYCEROL_PHOSPHATIDYLINOSITOL TRANSFER PROTEIN"/>
    <property type="match status" value="1"/>
</dbReference>
<evidence type="ECO:0000256" key="5">
    <source>
        <dbReference type="ARBA" id="ARBA00022729"/>
    </source>
</evidence>
<comment type="subunit">
    <text evidence="3">Monomer.</text>
</comment>
<protein>
    <submittedName>
        <fullName evidence="9">Phosphatidylglycerol/phosphatidylinositol transfer protein</fullName>
    </submittedName>
</protein>
<dbReference type="AlphaFoldDB" id="A0A9Q0LFU4"/>
<evidence type="ECO:0000256" key="2">
    <source>
        <dbReference type="ARBA" id="ARBA00006370"/>
    </source>
</evidence>
<dbReference type="OMA" id="LQITCID"/>
<evidence type="ECO:0000256" key="4">
    <source>
        <dbReference type="ARBA" id="ARBA00022448"/>
    </source>
</evidence>
<organism evidence="9 10">
    <name type="scientific">Anaeramoeba ignava</name>
    <name type="common">Anaerobic marine amoeba</name>
    <dbReference type="NCBI Taxonomy" id="1746090"/>
    <lineage>
        <taxon>Eukaryota</taxon>
        <taxon>Metamonada</taxon>
        <taxon>Anaeramoebidae</taxon>
        <taxon>Anaeramoeba</taxon>
    </lineage>
</organism>
<sequence>MNFSLIFLLFLPILFNFCFTNDWTDCSESNDTLKIKSLTFIPDPPESGKLFTIHLDADVLRKIDAATAYATVYFNGIKILQIQENFCSIINITCPITDPVLHFQVTETIPSYVPSGEYSGQIEVIDNNNQQVTCIKYDLPIVSN</sequence>
<dbReference type="PANTHER" id="PTHR11306">
    <property type="entry name" value="NIEMANN PICK TYPE C2 PROTEIN NPC2-RELATED"/>
    <property type="match status" value="1"/>
</dbReference>
<keyword evidence="5 7" id="KW-0732">Signal</keyword>
<dbReference type="EMBL" id="JAPDFW010000083">
    <property type="protein sequence ID" value="KAJ5072067.1"/>
    <property type="molecule type" value="Genomic_DNA"/>
</dbReference>
<dbReference type="InterPro" id="IPR039670">
    <property type="entry name" value="NPC2-like"/>
</dbReference>
<comment type="caution">
    <text evidence="9">The sequence shown here is derived from an EMBL/GenBank/DDBJ whole genome shotgun (WGS) entry which is preliminary data.</text>
</comment>